<proteinExistence type="predicted"/>
<accession>A0A7S1M5Q2</accession>
<evidence type="ECO:0000313" key="2">
    <source>
        <dbReference type="EMBL" id="CAD9120598.1"/>
    </source>
</evidence>
<gene>
    <name evidence="2" type="ORF">NDES1114_LOCUS17138</name>
</gene>
<dbReference type="EMBL" id="HBGF01025918">
    <property type="protein sequence ID" value="CAD9120598.1"/>
    <property type="molecule type" value="Transcribed_RNA"/>
</dbReference>
<dbReference type="AlphaFoldDB" id="A0A7S1M5Q2"/>
<protein>
    <submittedName>
        <fullName evidence="2">Uncharacterized protein</fullName>
    </submittedName>
</protein>
<feature type="compositionally biased region" description="Polar residues" evidence="1">
    <location>
        <begin position="109"/>
        <end position="127"/>
    </location>
</feature>
<evidence type="ECO:0000256" key="1">
    <source>
        <dbReference type="SAM" id="MobiDB-lite"/>
    </source>
</evidence>
<organism evidence="2">
    <name type="scientific">Neobodo designis</name>
    <name type="common">Flagellated protozoan</name>
    <name type="synonym">Bodo designis</name>
    <dbReference type="NCBI Taxonomy" id="312471"/>
    <lineage>
        <taxon>Eukaryota</taxon>
        <taxon>Discoba</taxon>
        <taxon>Euglenozoa</taxon>
        <taxon>Kinetoplastea</taxon>
        <taxon>Metakinetoplastina</taxon>
        <taxon>Neobodonida</taxon>
        <taxon>Neobodo</taxon>
    </lineage>
</organism>
<sequence length="211" mass="23107">MDGPTNDDMLRAHILTLFGRSDHDVPKLMDRIVRTLQDAGRNDLRFETDANGAVVTIAQSTRHAPAKHRTDFMSGVEARLDPTRTGGIPGPQSAIDRVNREIAALDEPSGTTARLTSGTSSSLNRSQGVPAGGAYPHRTPYRSFPETAADEKRASFPTSRYNGNYLLRRYGGAYPKHGNYDFYRRYGAAGQGAVTAEYHNKPNGDDPVRSE</sequence>
<reference evidence="2" key="1">
    <citation type="submission" date="2021-01" db="EMBL/GenBank/DDBJ databases">
        <authorList>
            <person name="Corre E."/>
            <person name="Pelletier E."/>
            <person name="Niang G."/>
            <person name="Scheremetjew M."/>
            <person name="Finn R."/>
            <person name="Kale V."/>
            <person name="Holt S."/>
            <person name="Cochrane G."/>
            <person name="Meng A."/>
            <person name="Brown T."/>
            <person name="Cohen L."/>
        </authorList>
    </citation>
    <scope>NUCLEOTIDE SEQUENCE</scope>
    <source>
        <strain evidence="2">CCAP 1951/1</strain>
    </source>
</reference>
<name>A0A7S1M5Q2_NEODS</name>
<feature type="region of interest" description="Disordered" evidence="1">
    <location>
        <begin position="108"/>
        <end position="141"/>
    </location>
</feature>